<name>A0AB35K283_9GAMM</name>
<reference evidence="1" key="1">
    <citation type="submission" date="2022-12" db="EMBL/GenBank/DDBJ databases">
        <title>Acinetobacter lactucae: Emerging opportunistic pathogenic species of genus Acinetobacter isolated from immunocompromised patients in clinical settings of India.</title>
        <authorList>
            <person name="Amar A.K."/>
            <person name="Sawant A.R."/>
            <person name="Meera M."/>
            <person name="Tomar A."/>
            <person name="Sistla S."/>
            <person name="Prashanth K."/>
        </authorList>
    </citation>
    <scope>NUCLEOTIDE SEQUENCE</scope>
    <source>
        <strain evidence="1">PKAL1828C</strain>
    </source>
</reference>
<sequence>MNTAVKQDELIRNQFELEFAPVRHLLAYVSYSNQMSSYVPKGSDEESRIAASLVNIAWTSWLYQQAKINAKDKLLIQQGQAYNEQSQKVKDLEYKLSLEFTLVPQDVSLVLVRVDYSKFYSSEQARAEIAFIKKHFSKVSKTVVVLDSKYSFETLLAAV</sequence>
<accession>A0AB35K283</accession>
<dbReference type="AlphaFoldDB" id="A0AB35K283"/>
<dbReference type="Proteomes" id="UP001150055">
    <property type="component" value="Unassembled WGS sequence"/>
</dbReference>
<evidence type="ECO:0000313" key="2">
    <source>
        <dbReference type="Proteomes" id="UP001150055"/>
    </source>
</evidence>
<organism evidence="1 2">
    <name type="scientific">Acinetobacter lactucae</name>
    <dbReference type="NCBI Taxonomy" id="1785128"/>
    <lineage>
        <taxon>Bacteria</taxon>
        <taxon>Pseudomonadati</taxon>
        <taxon>Pseudomonadota</taxon>
        <taxon>Gammaproteobacteria</taxon>
        <taxon>Moraxellales</taxon>
        <taxon>Moraxellaceae</taxon>
        <taxon>Acinetobacter</taxon>
        <taxon>Acinetobacter calcoaceticus/baumannii complex</taxon>
    </lineage>
</organism>
<evidence type="ECO:0000313" key="1">
    <source>
        <dbReference type="EMBL" id="MDD9320322.1"/>
    </source>
</evidence>
<gene>
    <name evidence="1" type="ORF">M0O54_09355</name>
</gene>
<protein>
    <submittedName>
        <fullName evidence="1">Uncharacterized protein</fullName>
    </submittedName>
</protein>
<proteinExistence type="predicted"/>
<dbReference type="EMBL" id="JALNTG010000030">
    <property type="protein sequence ID" value="MDD9320322.1"/>
    <property type="molecule type" value="Genomic_DNA"/>
</dbReference>
<dbReference type="RefSeq" id="WP_274579087.1">
    <property type="nucleotide sequence ID" value="NZ_JALNTG010000030.1"/>
</dbReference>
<comment type="caution">
    <text evidence="1">The sequence shown here is derived from an EMBL/GenBank/DDBJ whole genome shotgun (WGS) entry which is preliminary data.</text>
</comment>